<feature type="compositionally biased region" description="Basic and acidic residues" evidence="1">
    <location>
        <begin position="341"/>
        <end position="351"/>
    </location>
</feature>
<organism evidence="4">
    <name type="scientific">Gasterosteus aculeatus</name>
    <name type="common">Three-spined stickleback</name>
    <dbReference type="NCBI Taxonomy" id="69293"/>
    <lineage>
        <taxon>Eukaryota</taxon>
        <taxon>Metazoa</taxon>
        <taxon>Chordata</taxon>
        <taxon>Craniata</taxon>
        <taxon>Vertebrata</taxon>
        <taxon>Euteleostomi</taxon>
        <taxon>Actinopterygii</taxon>
        <taxon>Neopterygii</taxon>
        <taxon>Teleostei</taxon>
        <taxon>Neoteleostei</taxon>
        <taxon>Acanthomorphata</taxon>
        <taxon>Eupercaria</taxon>
        <taxon>Perciformes</taxon>
        <taxon>Cottioidei</taxon>
        <taxon>Gasterosteales</taxon>
        <taxon>Gasterosteidae</taxon>
        <taxon>Gasterosteus</taxon>
    </lineage>
</organism>
<feature type="chain" id="PRO_5003450034" evidence="3">
    <location>
        <begin position="29"/>
        <end position="365"/>
    </location>
</feature>
<evidence type="ECO:0000256" key="1">
    <source>
        <dbReference type="SAM" id="MobiDB-lite"/>
    </source>
</evidence>
<keyword evidence="2" id="KW-1133">Transmembrane helix</keyword>
<feature type="region of interest" description="Disordered" evidence="1">
    <location>
        <begin position="341"/>
        <end position="365"/>
    </location>
</feature>
<evidence type="ECO:0000256" key="2">
    <source>
        <dbReference type="SAM" id="Phobius"/>
    </source>
</evidence>
<dbReference type="Ensembl" id="ENSGACT00000022659.1">
    <property type="protein sequence ID" value="ENSGACP00000022616.1"/>
    <property type="gene ID" value="ENSGACG00000017123.1"/>
</dbReference>
<reference evidence="4" key="2">
    <citation type="submission" date="2024-04" db="UniProtKB">
        <authorList>
            <consortium name="Ensembl"/>
        </authorList>
    </citation>
    <scope>IDENTIFICATION</scope>
</reference>
<feature type="region of interest" description="Disordered" evidence="1">
    <location>
        <begin position="182"/>
        <end position="245"/>
    </location>
</feature>
<keyword evidence="2" id="KW-0472">Membrane</keyword>
<dbReference type="OMA" id="NGMETEY"/>
<evidence type="ECO:0000313" key="4">
    <source>
        <dbReference type="Ensembl" id="ENSGACP00000022616.1"/>
    </source>
</evidence>
<keyword evidence="2" id="KW-0812">Transmembrane</keyword>
<feature type="compositionally biased region" description="Polar residues" evidence="1">
    <location>
        <begin position="129"/>
        <end position="149"/>
    </location>
</feature>
<proteinExistence type="predicted"/>
<feature type="compositionally biased region" description="Polar residues" evidence="1">
    <location>
        <begin position="69"/>
        <end position="84"/>
    </location>
</feature>
<reference evidence="4" key="1">
    <citation type="submission" date="2006-01" db="EMBL/GenBank/DDBJ databases">
        <authorList>
            <person name="Lindblad-Toh K."/>
            <person name="Mauceli E."/>
            <person name="Grabherr M."/>
            <person name="Chang J.L."/>
            <person name="Lander E.S."/>
        </authorList>
    </citation>
    <scope>NUCLEOTIDE SEQUENCE [LARGE SCALE GENOMIC DNA]</scope>
</reference>
<feature type="region of interest" description="Disordered" evidence="1">
    <location>
        <begin position="65"/>
        <end position="99"/>
    </location>
</feature>
<sequence length="365" mass="37676">MDASQVSCIKMRSLLFGVLLGLLAVVHSSPAHTTTHIHNNAEDEVIREAATDGFLVDHLLLPSGAPESPSANLTGSLRPTSGPQESDAAEGSAGEAGDVHATSVSLRFEATADARAPSSAATQPPPITDYSSSDQLATQSPRSSSTSAPNEARPGVTPDHLSTSKAADHAVSTFGFLSNETSASGSGDGEMFGPYATASTTSGSATETSAASSSSGAPLSRRKVPEVFAESKGSGDGSGEESGSGLVTKTIQRDVRMFNPKYGVSEPNVGTPNDAPASSRAGGTPGWMIITGFIVGLAALVVLLVAIATRERWNGPPQAAQLEGKSYPSDQRRELEMETFLHKEGPKENGHASEYTVVPLEELSE</sequence>
<feature type="region of interest" description="Disordered" evidence="1">
    <location>
        <begin position="112"/>
        <end position="164"/>
    </location>
</feature>
<accession>G3PYC6</accession>
<feature type="compositionally biased region" description="Low complexity" evidence="1">
    <location>
        <begin position="196"/>
        <end position="217"/>
    </location>
</feature>
<dbReference type="STRING" id="69293.ENSGACP00000022616"/>
<name>G3PYC6_GASAC</name>
<dbReference type="InParanoid" id="G3PYC6"/>
<dbReference type="Bgee" id="ENSGACG00000017123">
    <property type="expression patterns" value="Expressed in zone of skin and 4 other cell types or tissues"/>
</dbReference>
<feature type="compositionally biased region" description="Low complexity" evidence="1">
    <location>
        <begin position="112"/>
        <end position="122"/>
    </location>
</feature>
<keyword evidence="3" id="KW-0732">Signal</keyword>
<dbReference type="AlphaFoldDB" id="G3PYC6"/>
<feature type="compositionally biased region" description="Low complexity" evidence="1">
    <location>
        <begin position="85"/>
        <end position="96"/>
    </location>
</feature>
<feature type="signal peptide" evidence="3">
    <location>
        <begin position="1"/>
        <end position="28"/>
    </location>
</feature>
<evidence type="ECO:0000256" key="3">
    <source>
        <dbReference type="SAM" id="SignalP"/>
    </source>
</evidence>
<protein>
    <submittedName>
        <fullName evidence="4">Uncharacterized protein</fullName>
    </submittedName>
</protein>
<feature type="transmembrane region" description="Helical" evidence="2">
    <location>
        <begin position="286"/>
        <end position="308"/>
    </location>
</feature>